<dbReference type="PATRIC" id="fig|121290.4.peg.434"/>
<comment type="caution">
    <text evidence="1">The sequence shown here is derived from an EMBL/GenBank/DDBJ whole genome shotgun (WGS) entry which is preliminary data.</text>
</comment>
<reference evidence="1 2" key="1">
    <citation type="submission" date="2015-10" db="EMBL/GenBank/DDBJ databases">
        <title>Transcriptomic analysis of a linuron degrading triple-species bacterial consortium.</title>
        <authorList>
            <person name="Albers P."/>
        </authorList>
    </citation>
    <scope>NUCLEOTIDE SEQUENCE [LARGE SCALE GENOMIC DNA]</scope>
    <source>
        <strain evidence="1 2">WDL6</strain>
    </source>
</reference>
<gene>
    <name evidence="1" type="ORF">APY04_2531</name>
</gene>
<organism evidence="1 2">
    <name type="scientific">Hyphomicrobium sulfonivorans</name>
    <dbReference type="NCBI Taxonomy" id="121290"/>
    <lineage>
        <taxon>Bacteria</taxon>
        <taxon>Pseudomonadati</taxon>
        <taxon>Pseudomonadota</taxon>
        <taxon>Alphaproteobacteria</taxon>
        <taxon>Hyphomicrobiales</taxon>
        <taxon>Hyphomicrobiaceae</taxon>
        <taxon>Hyphomicrobium</taxon>
    </lineage>
</organism>
<proteinExistence type="predicted"/>
<evidence type="ECO:0000313" key="1">
    <source>
        <dbReference type="EMBL" id="KWT66335.1"/>
    </source>
</evidence>
<keyword evidence="2" id="KW-1185">Reference proteome</keyword>
<sequence>MEAAADTQPLCPAGVCVQVYSLLITRPDCRELIRNHI</sequence>
<name>A0A109BD22_HYPSL</name>
<dbReference type="Proteomes" id="UP000059074">
    <property type="component" value="Unassembled WGS sequence"/>
</dbReference>
<accession>A0A109BD22</accession>
<dbReference type="EMBL" id="LMTR01000073">
    <property type="protein sequence ID" value="KWT66335.1"/>
    <property type="molecule type" value="Genomic_DNA"/>
</dbReference>
<evidence type="ECO:0000313" key="2">
    <source>
        <dbReference type="Proteomes" id="UP000059074"/>
    </source>
</evidence>
<dbReference type="AlphaFoldDB" id="A0A109BD22"/>
<protein>
    <submittedName>
        <fullName evidence="1">Uncharacterized protein</fullName>
    </submittedName>
</protein>
<dbReference type="STRING" id="121290.APY04_2531"/>